<gene>
    <name evidence="2" type="ORF">SAMN05216447_11020</name>
</gene>
<reference evidence="2 3" key="1">
    <citation type="submission" date="2016-10" db="EMBL/GenBank/DDBJ databases">
        <authorList>
            <person name="Varghese N."/>
            <person name="Submissions S."/>
        </authorList>
    </citation>
    <scope>NUCLEOTIDE SEQUENCE [LARGE SCALE GENOMIC DNA]</scope>
    <source>
        <strain evidence="2 3">WCP15</strain>
    </source>
</reference>
<dbReference type="RefSeq" id="WP_234970703.1">
    <property type="nucleotide sequence ID" value="NZ_FNWT01000010.1"/>
</dbReference>
<protein>
    <submittedName>
        <fullName evidence="2">Transcriptional regulator, DeoR family</fullName>
    </submittedName>
</protein>
<evidence type="ECO:0000313" key="2">
    <source>
        <dbReference type="EMBL" id="SEH65229.1"/>
    </source>
</evidence>
<dbReference type="PANTHER" id="PTHR30363">
    <property type="entry name" value="HTH-TYPE TRANSCRIPTIONAL REGULATOR SRLR-RELATED"/>
    <property type="match status" value="1"/>
</dbReference>
<organism evidence="2 3">
    <name type="scientific">Parafannyhessea umbonata</name>
    <dbReference type="NCBI Taxonomy" id="604330"/>
    <lineage>
        <taxon>Bacteria</taxon>
        <taxon>Bacillati</taxon>
        <taxon>Actinomycetota</taxon>
        <taxon>Coriobacteriia</taxon>
        <taxon>Coriobacteriales</taxon>
        <taxon>Atopobiaceae</taxon>
        <taxon>Parafannyhessea</taxon>
    </lineage>
</organism>
<dbReference type="EMBL" id="FNWT01000010">
    <property type="protein sequence ID" value="SEH65229.1"/>
    <property type="molecule type" value="Genomic_DNA"/>
</dbReference>
<evidence type="ECO:0000259" key="1">
    <source>
        <dbReference type="Pfam" id="PF00455"/>
    </source>
</evidence>
<dbReference type="InterPro" id="IPR050313">
    <property type="entry name" value="Carb_Metab_HTH_regulators"/>
</dbReference>
<feature type="domain" description="DeoR-like transcriptional repressor C-terminal sensor" evidence="1">
    <location>
        <begin position="28"/>
        <end position="180"/>
    </location>
</feature>
<dbReference type="SUPFAM" id="SSF100950">
    <property type="entry name" value="NagB/RpiA/CoA transferase-like"/>
    <property type="match status" value="1"/>
</dbReference>
<evidence type="ECO:0000313" key="3">
    <source>
        <dbReference type="Proteomes" id="UP000199135"/>
    </source>
</evidence>
<dbReference type="SMART" id="SM01134">
    <property type="entry name" value="DeoRC"/>
    <property type="match status" value="1"/>
</dbReference>
<dbReference type="InterPro" id="IPR037171">
    <property type="entry name" value="NagB/RpiA_transferase-like"/>
</dbReference>
<dbReference type="PANTHER" id="PTHR30363:SF44">
    <property type="entry name" value="AGA OPERON TRANSCRIPTIONAL REPRESSOR-RELATED"/>
    <property type="match status" value="1"/>
</dbReference>
<dbReference type="InterPro" id="IPR014036">
    <property type="entry name" value="DeoR-like_C"/>
</dbReference>
<comment type="caution">
    <text evidence="2">The sequence shown here is derived from an EMBL/GenBank/DDBJ whole genome shotgun (WGS) entry which is preliminary data.</text>
</comment>
<dbReference type="Proteomes" id="UP000199135">
    <property type="component" value="Unassembled WGS sequence"/>
</dbReference>
<proteinExistence type="predicted"/>
<sequence length="213" mass="22290">MLTREYGTAKLLNPMGRPSGSRQIRAITAISRLAAGYVEDGDLILINTSATAIGVLDHIEAEDVTCMTNMGKAVLLDGIRPNVSLLLTGGEVHPPRSSLTGAAAINSIAKVTAAKCFLGCTGISAEYGLTSATAPEPAVNAMMLERSKYHVVLADSSKIGVTSSFQFGLADEVDLLITDTGITDDQVTRLSEAGVKKILRVDPSMPSASLLNN</sequence>
<dbReference type="Pfam" id="PF00455">
    <property type="entry name" value="DeoRC"/>
    <property type="match status" value="1"/>
</dbReference>
<accession>A0A1H6K0Y2</accession>
<keyword evidence="3" id="KW-1185">Reference proteome</keyword>
<name>A0A1H6K0Y2_9ACTN</name>